<evidence type="ECO:0000313" key="1">
    <source>
        <dbReference type="EMBL" id="KAF1829690.1"/>
    </source>
</evidence>
<dbReference type="AlphaFoldDB" id="A0A6A5K0J5"/>
<protein>
    <submittedName>
        <fullName evidence="1">Uncharacterized protein</fullName>
    </submittedName>
</protein>
<name>A0A6A5K0J5_9PLEO</name>
<dbReference type="Proteomes" id="UP000800040">
    <property type="component" value="Unassembled WGS sequence"/>
</dbReference>
<keyword evidence="2" id="KW-1185">Reference proteome</keyword>
<sequence>MIRRALWRARSGGLLGQVRVASFQPVASAKAAMKPSSRTNCLVDMASADDGVDMLWIRLGRVRGGSLEPVADCCSMSEGYCIAEKEYSYTVQYDRGLRLCSQAVPAPGDWQGPDIQ</sequence>
<organism evidence="1 2">
    <name type="scientific">Decorospora gaudefroyi</name>
    <dbReference type="NCBI Taxonomy" id="184978"/>
    <lineage>
        <taxon>Eukaryota</taxon>
        <taxon>Fungi</taxon>
        <taxon>Dikarya</taxon>
        <taxon>Ascomycota</taxon>
        <taxon>Pezizomycotina</taxon>
        <taxon>Dothideomycetes</taxon>
        <taxon>Pleosporomycetidae</taxon>
        <taxon>Pleosporales</taxon>
        <taxon>Pleosporineae</taxon>
        <taxon>Pleosporaceae</taxon>
        <taxon>Decorospora</taxon>
    </lineage>
</organism>
<proteinExistence type="predicted"/>
<evidence type="ECO:0000313" key="2">
    <source>
        <dbReference type="Proteomes" id="UP000800040"/>
    </source>
</evidence>
<reference evidence="1" key="1">
    <citation type="submission" date="2020-01" db="EMBL/GenBank/DDBJ databases">
        <authorList>
            <consortium name="DOE Joint Genome Institute"/>
            <person name="Haridas S."/>
            <person name="Albert R."/>
            <person name="Binder M."/>
            <person name="Bloem J."/>
            <person name="Labutti K."/>
            <person name="Salamov A."/>
            <person name="Andreopoulos B."/>
            <person name="Baker S.E."/>
            <person name="Barry K."/>
            <person name="Bills G."/>
            <person name="Bluhm B.H."/>
            <person name="Cannon C."/>
            <person name="Castanera R."/>
            <person name="Culley D.E."/>
            <person name="Daum C."/>
            <person name="Ezra D."/>
            <person name="Gonzalez J.B."/>
            <person name="Henrissat B."/>
            <person name="Kuo A."/>
            <person name="Liang C."/>
            <person name="Lipzen A."/>
            <person name="Lutzoni F."/>
            <person name="Magnuson J."/>
            <person name="Mondo S."/>
            <person name="Nolan M."/>
            <person name="Ohm R."/>
            <person name="Pangilinan J."/>
            <person name="Park H.-J."/>
            <person name="Ramirez L."/>
            <person name="Alfaro M."/>
            <person name="Sun H."/>
            <person name="Tritt A."/>
            <person name="Yoshinaga Y."/>
            <person name="Zwiers L.-H."/>
            <person name="Turgeon B.G."/>
            <person name="Goodwin S.B."/>
            <person name="Spatafora J.W."/>
            <person name="Crous P.W."/>
            <person name="Grigoriev I.V."/>
        </authorList>
    </citation>
    <scope>NUCLEOTIDE SEQUENCE</scope>
    <source>
        <strain evidence="1">P77</strain>
    </source>
</reference>
<accession>A0A6A5K0J5</accession>
<gene>
    <name evidence="1" type="ORF">BDW02DRAFT_583467</name>
</gene>
<dbReference type="EMBL" id="ML975429">
    <property type="protein sequence ID" value="KAF1829690.1"/>
    <property type="molecule type" value="Genomic_DNA"/>
</dbReference>